<reference evidence="8 9" key="1">
    <citation type="journal article" date="2019" name="Int. J. Syst. Evol. Microbiol.">
        <title>Faecalibacillus intestinalis gen. nov., sp. nov. and Faecalibacillus faecis sp. nov., isolated from human faeces.</title>
        <authorList>
            <person name="Seo B."/>
            <person name="Jeon K."/>
            <person name="Baek I."/>
            <person name="Lee Y.M."/>
            <person name="Baek K."/>
            <person name="Ko G."/>
        </authorList>
    </citation>
    <scope>NUCLEOTIDE SEQUENCE [LARGE SCALE GENOMIC DNA]</scope>
    <source>
        <strain evidence="8 9">SNUG30099</strain>
    </source>
</reference>
<evidence type="ECO:0000313" key="8">
    <source>
        <dbReference type="EMBL" id="PST40307.1"/>
    </source>
</evidence>
<dbReference type="NCBIfam" id="TIGR00186">
    <property type="entry name" value="rRNA_methyl_3"/>
    <property type="match status" value="1"/>
</dbReference>
<evidence type="ECO:0000313" key="10">
    <source>
        <dbReference type="Proteomes" id="UP000593842"/>
    </source>
</evidence>
<dbReference type="InterPro" id="IPR013123">
    <property type="entry name" value="SpoU_subst-bd"/>
</dbReference>
<evidence type="ECO:0000256" key="3">
    <source>
        <dbReference type="ARBA" id="ARBA00022679"/>
    </source>
</evidence>
<dbReference type="PANTHER" id="PTHR46429">
    <property type="entry name" value="23S RRNA (GUANOSINE-2'-O-)-METHYLTRANSFERASE RLMB"/>
    <property type="match status" value="1"/>
</dbReference>
<evidence type="ECO:0000259" key="4">
    <source>
        <dbReference type="SMART" id="SM00967"/>
    </source>
</evidence>
<dbReference type="InterPro" id="IPR004441">
    <property type="entry name" value="rRNA_MeTrfase_TrmH"/>
</dbReference>
<dbReference type="EMBL" id="JANGBO010000006">
    <property type="protein sequence ID" value="MCQ5061802.1"/>
    <property type="molecule type" value="Genomic_DNA"/>
</dbReference>
<dbReference type="GO" id="GO:0008173">
    <property type="term" value="F:RNA methyltransferase activity"/>
    <property type="evidence" value="ECO:0007669"/>
    <property type="project" value="InterPro"/>
</dbReference>
<dbReference type="InterPro" id="IPR001537">
    <property type="entry name" value="SpoU_MeTrfase"/>
</dbReference>
<dbReference type="SMART" id="SM00967">
    <property type="entry name" value="SpoU_sub_bind"/>
    <property type="match status" value="1"/>
</dbReference>
<dbReference type="GO" id="GO:0006396">
    <property type="term" value="P:RNA processing"/>
    <property type="evidence" value="ECO:0007669"/>
    <property type="project" value="InterPro"/>
</dbReference>
<reference evidence="7" key="5">
    <citation type="submission" date="2022-06" db="EMBL/GenBank/DDBJ databases">
        <title>Isolation of gut microbiota from human fecal samples.</title>
        <authorList>
            <person name="Pamer E.G."/>
            <person name="Barat B."/>
            <person name="Waligurski E."/>
            <person name="Medina S."/>
            <person name="Paddock L."/>
            <person name="Mostad J."/>
        </authorList>
    </citation>
    <scope>NUCLEOTIDE SEQUENCE</scope>
    <source>
        <strain evidence="7">DFI.6.24</strain>
    </source>
</reference>
<gene>
    <name evidence="6" type="primary">rlmB</name>
    <name evidence="5" type="synonym">yacO</name>
    <name evidence="8" type="ORF">C7U54_09140</name>
    <name evidence="5" type="ORF">Fi14EGH31_24930</name>
    <name evidence="6" type="ORF">LJD74_02365</name>
    <name evidence="7" type="ORF">NE542_08185</name>
</gene>
<reference evidence="10" key="3">
    <citation type="submission" date="2020-09" db="EMBL/GenBank/DDBJ databases">
        <title>Complete genome sequencing of Faecalibacillus intestinalis strain 14EGH31.</title>
        <authorList>
            <person name="Sakamoto M."/>
            <person name="Murakami T."/>
            <person name="Mori H."/>
        </authorList>
    </citation>
    <scope>NUCLEOTIDE SEQUENCE [LARGE SCALE GENOMIC DNA]</scope>
    <source>
        <strain evidence="10">14EGH31</strain>
    </source>
</reference>
<dbReference type="AlphaFoldDB" id="A0A2T3FYF6"/>
<dbReference type="InterPro" id="IPR029064">
    <property type="entry name" value="Ribosomal_eL30-like_sf"/>
</dbReference>
<dbReference type="EMBL" id="AP024085">
    <property type="protein sequence ID" value="BCL58781.1"/>
    <property type="molecule type" value="Genomic_DNA"/>
</dbReference>
<keyword evidence="3 8" id="KW-0808">Transferase</keyword>
<dbReference type="Gene3D" id="3.40.1280.10">
    <property type="match status" value="1"/>
</dbReference>
<reference evidence="5" key="2">
    <citation type="journal article" date="2020" name="Microbiol. Resour. Announc.">
        <title>Complete Genome Sequence of Faecalibacillus intestinalis JCM 34082, Isolated from Feces from a Healthy Japanese Female.</title>
        <authorList>
            <person name="Sakamoto M."/>
            <person name="Ikeyama N."/>
            <person name="Toyoda A."/>
            <person name="Murakami T."/>
            <person name="Mori H."/>
            <person name="Ohkuma M."/>
        </authorList>
    </citation>
    <scope>NUCLEOTIDE SEQUENCE</scope>
    <source>
        <strain evidence="5">14EGH31</strain>
    </source>
</reference>
<sequence length="240" mass="26826">MKQYIYGKNPIMEALKGASVYKIYMLNGHKDPKIFDICKRNQIPLEFVDKKEFDKKVGKVVHQGVMAYIENYRYYTIDEILKDIPENKQPLLLMLDGLEDPHNLGAILRTCDAVGVDGVIIGKNRSVGLNGTVAKVSTGAIHHVKVAQVTNLTRTLEDLKKKAFWVVGCELENSQDYRSVDYNMPTVLVIGSEGFGMSRLVKKSCDINVVLPMVGHVNSLNASVAASVLLYQVYNSRHPL</sequence>
<name>A0A2T3FYF6_9FIRM</name>
<comment type="similarity">
    <text evidence="1">Belongs to the class IV-like SAM-binding methyltransferase superfamily. RNA methyltransferase TrmH family.</text>
</comment>
<evidence type="ECO:0000313" key="6">
    <source>
        <dbReference type="EMBL" id="MCB8560852.1"/>
    </source>
</evidence>
<evidence type="ECO:0000313" key="5">
    <source>
        <dbReference type="EMBL" id="BCL58781.1"/>
    </source>
</evidence>
<dbReference type="Gene3D" id="3.30.1330.30">
    <property type="match status" value="1"/>
</dbReference>
<evidence type="ECO:0000256" key="1">
    <source>
        <dbReference type="ARBA" id="ARBA00007228"/>
    </source>
</evidence>
<dbReference type="InterPro" id="IPR029028">
    <property type="entry name" value="Alpha/beta_knot_MTases"/>
</dbReference>
<reference evidence="6" key="4">
    <citation type="submission" date="2021-10" db="EMBL/GenBank/DDBJ databases">
        <title>Collection of gut derived symbiotic bacterial strains cultured from healthy donors.</title>
        <authorList>
            <person name="Lin H."/>
            <person name="Littmann E."/>
            <person name="Kohout C."/>
            <person name="Pamer E.G."/>
        </authorList>
    </citation>
    <scope>NUCLEOTIDE SEQUENCE</scope>
    <source>
        <strain evidence="6">DFI.5.2</strain>
    </source>
</reference>
<dbReference type="FunFam" id="3.40.1280.10:FF:000008">
    <property type="entry name" value="Group 3 RNA methyltransferase TrmH"/>
    <property type="match status" value="1"/>
</dbReference>
<dbReference type="Proteomes" id="UP000240974">
    <property type="component" value="Unassembled WGS sequence"/>
</dbReference>
<evidence type="ECO:0000256" key="2">
    <source>
        <dbReference type="ARBA" id="ARBA00022603"/>
    </source>
</evidence>
<evidence type="ECO:0000313" key="9">
    <source>
        <dbReference type="Proteomes" id="UP000240974"/>
    </source>
</evidence>
<dbReference type="Proteomes" id="UP001204814">
    <property type="component" value="Unassembled WGS sequence"/>
</dbReference>
<dbReference type="CDD" id="cd18103">
    <property type="entry name" value="SpoU-like_RlmB"/>
    <property type="match status" value="1"/>
</dbReference>
<dbReference type="PANTHER" id="PTHR46429:SF1">
    <property type="entry name" value="23S RRNA (GUANOSINE-2'-O-)-METHYLTRANSFERASE RLMB"/>
    <property type="match status" value="1"/>
</dbReference>
<dbReference type="EMBL" id="PYLQ01000012">
    <property type="protein sequence ID" value="PST40307.1"/>
    <property type="molecule type" value="Genomic_DNA"/>
</dbReference>
<dbReference type="KEGG" id="fit:Fi14EGH31_24930"/>
<dbReference type="Pfam" id="PF00588">
    <property type="entry name" value="SpoU_methylase"/>
    <property type="match status" value="1"/>
</dbReference>
<dbReference type="Pfam" id="PF08032">
    <property type="entry name" value="SpoU_sub_bind"/>
    <property type="match status" value="1"/>
</dbReference>
<proteinExistence type="inferred from homology"/>
<dbReference type="InterPro" id="IPR029026">
    <property type="entry name" value="tRNA_m1G_MTases_N"/>
</dbReference>
<feature type="domain" description="RNA 2-O ribose methyltransferase substrate binding" evidence="4">
    <location>
        <begin position="4"/>
        <end position="75"/>
    </location>
</feature>
<dbReference type="Proteomes" id="UP001197827">
    <property type="component" value="Unassembled WGS sequence"/>
</dbReference>
<organism evidence="8 9">
    <name type="scientific">Faecalibacillus intestinalis</name>
    <dbReference type="NCBI Taxonomy" id="1982626"/>
    <lineage>
        <taxon>Bacteria</taxon>
        <taxon>Bacillati</taxon>
        <taxon>Bacillota</taxon>
        <taxon>Erysipelotrichia</taxon>
        <taxon>Erysipelotrichales</taxon>
        <taxon>Coprobacillaceae</taxon>
        <taxon>Faecalibacillus</taxon>
    </lineage>
</organism>
<dbReference type="GO" id="GO:0003723">
    <property type="term" value="F:RNA binding"/>
    <property type="evidence" value="ECO:0007669"/>
    <property type="project" value="InterPro"/>
</dbReference>
<keyword evidence="2 8" id="KW-0489">Methyltransferase</keyword>
<dbReference type="Proteomes" id="UP000593842">
    <property type="component" value="Chromosome"/>
</dbReference>
<dbReference type="GeneID" id="70580936"/>
<dbReference type="GO" id="GO:0005829">
    <property type="term" value="C:cytosol"/>
    <property type="evidence" value="ECO:0007669"/>
    <property type="project" value="TreeGrafter"/>
</dbReference>
<accession>A0A2T3FYF6</accession>
<dbReference type="EMBL" id="JAJDKQ010000002">
    <property type="protein sequence ID" value="MCB8560852.1"/>
    <property type="molecule type" value="Genomic_DNA"/>
</dbReference>
<protein>
    <submittedName>
        <fullName evidence="8">23S rRNA (Guanosine(2251)-2'-O)-methyltransferase RlmB</fullName>
    </submittedName>
    <submittedName>
        <fullName evidence="5">Putative TrmH family tRNA/rRNA methyltransferase YacO</fullName>
    </submittedName>
</protein>
<dbReference type="GO" id="GO:0032259">
    <property type="term" value="P:methylation"/>
    <property type="evidence" value="ECO:0007669"/>
    <property type="project" value="UniProtKB-KW"/>
</dbReference>
<evidence type="ECO:0000313" key="7">
    <source>
        <dbReference type="EMBL" id="MCQ5061802.1"/>
    </source>
</evidence>
<keyword evidence="9" id="KW-1185">Reference proteome</keyword>
<dbReference type="SUPFAM" id="SSF75217">
    <property type="entry name" value="alpha/beta knot"/>
    <property type="match status" value="1"/>
</dbReference>
<dbReference type="RefSeq" id="WP_022002630.1">
    <property type="nucleotide sequence ID" value="NZ_AP024085.1"/>
</dbReference>
<dbReference type="SUPFAM" id="SSF55315">
    <property type="entry name" value="L30e-like"/>
    <property type="match status" value="1"/>
</dbReference>